<proteinExistence type="predicted"/>
<sequence length="216" mass="24004">MQQPYVIAAQLIDGMTKINWAWYTREDRVYPLTFRLTKEQLEKYQKRDQNMAKMMTQLNILAKNVMGAGARSVNVVGVRCVNPHEAKFEALCNEEVNFLANQGGGYRANYPRPGVQVGKPKVQSVTHRSGRRARLGPPLDSREYQVGVCKTRRAHGQVGDSPYRSASPTLSAVWTPKLIGGLVKLGEESRLKIGTLGNLASWVELAEPLDGLPKSP</sequence>
<evidence type="ECO:0000313" key="1">
    <source>
        <dbReference type="EnsemblPlants" id="PGSC0003DMT400096916"/>
    </source>
</evidence>
<name>M1DZI3_SOLTU</name>
<dbReference type="PaxDb" id="4113-PGSC0003DMT400096916"/>
<accession>M1DZI3</accession>
<evidence type="ECO:0008006" key="3">
    <source>
        <dbReference type="Google" id="ProtNLM"/>
    </source>
</evidence>
<dbReference type="Proteomes" id="UP000011115">
    <property type="component" value="Unassembled WGS sequence"/>
</dbReference>
<dbReference type="AlphaFoldDB" id="M1DZI3"/>
<organism evidence="1 2">
    <name type="scientific">Solanum tuberosum</name>
    <name type="common">Potato</name>
    <dbReference type="NCBI Taxonomy" id="4113"/>
    <lineage>
        <taxon>Eukaryota</taxon>
        <taxon>Viridiplantae</taxon>
        <taxon>Streptophyta</taxon>
        <taxon>Embryophyta</taxon>
        <taxon>Tracheophyta</taxon>
        <taxon>Spermatophyta</taxon>
        <taxon>Magnoliopsida</taxon>
        <taxon>eudicotyledons</taxon>
        <taxon>Gunneridae</taxon>
        <taxon>Pentapetalae</taxon>
        <taxon>asterids</taxon>
        <taxon>lamiids</taxon>
        <taxon>Solanales</taxon>
        <taxon>Solanaceae</taxon>
        <taxon>Solanoideae</taxon>
        <taxon>Solaneae</taxon>
        <taxon>Solanum</taxon>
    </lineage>
</organism>
<keyword evidence="2" id="KW-1185">Reference proteome</keyword>
<protein>
    <recommendedName>
        <fullName evidence="3">Gag-pol polyprotein</fullName>
    </recommendedName>
</protein>
<reference evidence="1" key="2">
    <citation type="submission" date="2015-06" db="UniProtKB">
        <authorList>
            <consortium name="EnsemblPlants"/>
        </authorList>
    </citation>
    <scope>IDENTIFICATION</scope>
    <source>
        <strain evidence="1">DM1-3 516 R44</strain>
    </source>
</reference>
<dbReference type="InParanoid" id="M1DZI3"/>
<evidence type="ECO:0000313" key="2">
    <source>
        <dbReference type="Proteomes" id="UP000011115"/>
    </source>
</evidence>
<reference evidence="2" key="1">
    <citation type="journal article" date="2011" name="Nature">
        <title>Genome sequence and analysis of the tuber crop potato.</title>
        <authorList>
            <consortium name="The Potato Genome Sequencing Consortium"/>
        </authorList>
    </citation>
    <scope>NUCLEOTIDE SEQUENCE [LARGE SCALE GENOMIC DNA]</scope>
    <source>
        <strain evidence="2">cv. DM1-3 516 R44</strain>
    </source>
</reference>
<dbReference type="HOGENOM" id="CLU_033598_0_0_1"/>
<dbReference type="Gramene" id="PGSC0003DMT400096916">
    <property type="protein sequence ID" value="PGSC0003DMT400096916"/>
    <property type="gene ID" value="PGSC0003DMG400046487"/>
</dbReference>
<dbReference type="EnsemblPlants" id="PGSC0003DMT400096916">
    <property type="protein sequence ID" value="PGSC0003DMT400096916"/>
    <property type="gene ID" value="PGSC0003DMG400046487"/>
</dbReference>